<feature type="transmembrane region" description="Helical" evidence="8">
    <location>
        <begin position="167"/>
        <end position="186"/>
    </location>
</feature>
<evidence type="ECO:0000313" key="9">
    <source>
        <dbReference type="EMBL" id="PWD81907.1"/>
    </source>
</evidence>
<organism evidence="9 10">
    <name type="scientific">Ignatzschineria ureiclastica</name>
    <dbReference type="NCBI Taxonomy" id="472582"/>
    <lineage>
        <taxon>Bacteria</taxon>
        <taxon>Pseudomonadati</taxon>
        <taxon>Pseudomonadota</taxon>
        <taxon>Gammaproteobacteria</taxon>
        <taxon>Cardiobacteriales</taxon>
        <taxon>Ignatzschineriaceae</taxon>
        <taxon>Ignatzschineria</taxon>
    </lineage>
</organism>
<keyword evidence="3" id="KW-0813">Transport</keyword>
<dbReference type="InterPro" id="IPR004706">
    <property type="entry name" value="Arsenical-R_Acr3"/>
</dbReference>
<name>A0A2U2AH03_9GAMM</name>
<evidence type="ECO:0000256" key="6">
    <source>
        <dbReference type="ARBA" id="ARBA00022989"/>
    </source>
</evidence>
<dbReference type="GO" id="GO:0015104">
    <property type="term" value="F:antimonite transmembrane transporter activity"/>
    <property type="evidence" value="ECO:0007669"/>
    <property type="project" value="TreeGrafter"/>
</dbReference>
<dbReference type="EMBL" id="QEWQ01000001">
    <property type="protein sequence ID" value="PWD81907.1"/>
    <property type="molecule type" value="Genomic_DNA"/>
</dbReference>
<dbReference type="GO" id="GO:0015297">
    <property type="term" value="F:antiporter activity"/>
    <property type="evidence" value="ECO:0007669"/>
    <property type="project" value="InterPro"/>
</dbReference>
<keyword evidence="7 8" id="KW-0472">Membrane</keyword>
<evidence type="ECO:0000313" key="10">
    <source>
        <dbReference type="Proteomes" id="UP000245020"/>
    </source>
</evidence>
<dbReference type="OrthoDB" id="3254016at2"/>
<evidence type="ECO:0000256" key="3">
    <source>
        <dbReference type="ARBA" id="ARBA00022448"/>
    </source>
</evidence>
<evidence type="ECO:0000256" key="1">
    <source>
        <dbReference type="ARBA" id="ARBA00004651"/>
    </source>
</evidence>
<evidence type="ECO:0000256" key="4">
    <source>
        <dbReference type="ARBA" id="ARBA00022475"/>
    </source>
</evidence>
<feature type="transmembrane region" description="Helical" evidence="8">
    <location>
        <begin position="12"/>
        <end position="28"/>
    </location>
</feature>
<dbReference type="PANTHER" id="PTHR43057:SF1">
    <property type="entry name" value="ARSENICAL-RESISTANCE PROTEIN 3"/>
    <property type="match status" value="1"/>
</dbReference>
<dbReference type="PANTHER" id="PTHR43057">
    <property type="entry name" value="ARSENITE EFFLUX TRANSPORTER"/>
    <property type="match status" value="1"/>
</dbReference>
<feature type="transmembrane region" description="Helical" evidence="8">
    <location>
        <begin position="68"/>
        <end position="92"/>
    </location>
</feature>
<dbReference type="InterPro" id="IPR038770">
    <property type="entry name" value="Na+/solute_symporter_sf"/>
</dbReference>
<proteinExistence type="inferred from homology"/>
<evidence type="ECO:0000256" key="5">
    <source>
        <dbReference type="ARBA" id="ARBA00022692"/>
    </source>
</evidence>
<dbReference type="GO" id="GO:0015105">
    <property type="term" value="F:arsenite transmembrane transporter activity"/>
    <property type="evidence" value="ECO:0007669"/>
    <property type="project" value="TreeGrafter"/>
</dbReference>
<dbReference type="Gene3D" id="1.20.1530.20">
    <property type="match status" value="1"/>
</dbReference>
<feature type="transmembrane region" description="Helical" evidence="8">
    <location>
        <begin position="98"/>
        <end position="115"/>
    </location>
</feature>
<reference evidence="10" key="1">
    <citation type="submission" date="2018-05" db="EMBL/GenBank/DDBJ databases">
        <title>Ignatzschineria dubaiensis sp. nov., isolated from necrotic foot tissues of dromedaries (Camelus dromedarius) and associated maggots in Dubai, United Arab Emirates.</title>
        <authorList>
            <person name="Tsang C.C."/>
            <person name="Tang J.Y.M."/>
            <person name="Fong J.Y.H."/>
            <person name="Kinne J."/>
            <person name="Lee H.H."/>
            <person name="Joseph M."/>
            <person name="Jose S."/>
            <person name="Schuster R.K."/>
            <person name="Tang Y."/>
            <person name="Sivakumar S."/>
            <person name="Chen J.H.K."/>
            <person name="Teng J.L.L."/>
            <person name="Lau S.K.P."/>
            <person name="Wernery U."/>
            <person name="Woo P.C.Y."/>
        </authorList>
    </citation>
    <scope>NUCLEOTIDE SEQUENCE [LARGE SCALE GENOMIC DNA]</scope>
    <source>
        <strain evidence="10">KCTC 22644</strain>
    </source>
</reference>
<feature type="transmembrane region" description="Helical" evidence="8">
    <location>
        <begin position="198"/>
        <end position="223"/>
    </location>
</feature>
<evidence type="ECO:0000256" key="7">
    <source>
        <dbReference type="ARBA" id="ARBA00023136"/>
    </source>
</evidence>
<dbReference type="InterPro" id="IPR002657">
    <property type="entry name" value="BilAc:Na_symport/Acr3"/>
</dbReference>
<feature type="transmembrane region" description="Helical" evidence="8">
    <location>
        <begin position="34"/>
        <end position="56"/>
    </location>
</feature>
<dbReference type="AlphaFoldDB" id="A0A2U2AH03"/>
<sequence length="317" mass="35592">MLEKIEERQPQIYAVTIVVAIIFAQWISPQLQNHLQVAITPALAGLMFAMFAQIPFLQWQESLKARRFFLLLLLISNYIAVPLIVWGLLKILMPDTTLIIGILLVLLTPCIDYVVVFTKLGKGDASLMLSATPLLFITQIILLPLYLSLFLGSDILSILAIQPLIETFVYMIVLPFIFALLLQWWAQKSPIGTTLHQSSAWLPVPLMALVLFLIITTQMPLIWHNRTLLIQLIPIYISFMILTALISYGLGKWRKLPVIQIRTLIYSSGTRNSLAVLPFAFALPPAIQGLVAATIVTQTLVELIGELVYTQITPKIH</sequence>
<feature type="transmembrane region" description="Helical" evidence="8">
    <location>
        <begin position="127"/>
        <end position="147"/>
    </location>
</feature>
<comment type="similarity">
    <text evidence="2">Belongs to the arsenical resistance-3 (ACR3) (TC 2.A.59) family.</text>
</comment>
<evidence type="ECO:0000256" key="8">
    <source>
        <dbReference type="SAM" id="Phobius"/>
    </source>
</evidence>
<comment type="subcellular location">
    <subcellularLocation>
        <location evidence="1">Cell membrane</location>
        <topology evidence="1">Multi-pass membrane protein</topology>
    </subcellularLocation>
</comment>
<keyword evidence="4" id="KW-1003">Cell membrane</keyword>
<keyword evidence="5 8" id="KW-0812">Transmembrane</keyword>
<dbReference type="Proteomes" id="UP000245020">
    <property type="component" value="Unassembled WGS sequence"/>
</dbReference>
<dbReference type="Pfam" id="PF01758">
    <property type="entry name" value="SBF"/>
    <property type="match status" value="1"/>
</dbReference>
<protein>
    <submittedName>
        <fullName evidence="9">Arsenic resistance protein</fullName>
    </submittedName>
</protein>
<keyword evidence="10" id="KW-1185">Reference proteome</keyword>
<evidence type="ECO:0000256" key="2">
    <source>
        <dbReference type="ARBA" id="ARBA00010110"/>
    </source>
</evidence>
<feature type="transmembrane region" description="Helical" evidence="8">
    <location>
        <begin position="229"/>
        <end position="250"/>
    </location>
</feature>
<comment type="caution">
    <text evidence="9">The sequence shown here is derived from an EMBL/GenBank/DDBJ whole genome shotgun (WGS) entry which is preliminary data.</text>
</comment>
<keyword evidence="6 8" id="KW-1133">Transmembrane helix</keyword>
<accession>A0A2U2AH03</accession>
<dbReference type="GO" id="GO:0005886">
    <property type="term" value="C:plasma membrane"/>
    <property type="evidence" value="ECO:0007669"/>
    <property type="project" value="UniProtKB-SubCell"/>
</dbReference>
<gene>
    <name evidence="9" type="ORF">DC083_01635</name>
</gene>
<dbReference type="RefSeq" id="WP_109188526.1">
    <property type="nucleotide sequence ID" value="NZ_BMYA01000001.1"/>
</dbReference>